<accession>A0ABV1D1K7</accession>
<dbReference type="Proteomes" id="UP001454086">
    <property type="component" value="Unassembled WGS sequence"/>
</dbReference>
<reference evidence="1 2" key="1">
    <citation type="submission" date="2024-03" db="EMBL/GenBank/DDBJ databases">
        <title>Human intestinal bacterial collection.</title>
        <authorList>
            <person name="Pauvert C."/>
            <person name="Hitch T.C.A."/>
            <person name="Clavel T."/>
        </authorList>
    </citation>
    <scope>NUCLEOTIDE SEQUENCE [LARGE SCALE GENOMIC DNA]</scope>
    <source>
        <strain evidence="1 2">CLA-SR-H021</strain>
    </source>
</reference>
<proteinExistence type="predicted"/>
<dbReference type="EMBL" id="JBBMFM010000003">
    <property type="protein sequence ID" value="MEQ2423661.1"/>
    <property type="molecule type" value="Genomic_DNA"/>
</dbReference>
<name>A0ABV1D1K7_9FIRM</name>
<dbReference type="SUPFAM" id="SSF141571">
    <property type="entry name" value="Pentapeptide repeat-like"/>
    <property type="match status" value="1"/>
</dbReference>
<dbReference type="Pfam" id="PF00805">
    <property type="entry name" value="Pentapeptide"/>
    <property type="match status" value="1"/>
</dbReference>
<keyword evidence="2" id="KW-1185">Reference proteome</keyword>
<sequence length="278" mass="31598">MIYEKDIDLSIFEPYKINCRSCSGLCCVALYFSKSDGFPKDKKAGIACKNLQPDYQCKVYPQLSEQGLKGCMAYDCFGAGQYVTRYIKDLPNWRTIPQKEAEQIFNSFLAVMRVYQTLWYLSQCFILQLPQSEKKQAGLLIDEGNKLIDIPLERLAVLDVQPFCGKSNNYLRHICTIFQSYFPDSGKVSSKNYIGKNMKQKNLKGKDFSMSLLIAANLAQSNLYGANFLGADTRDTNICNTDLSQCLFLTQIQINSAKGNNKTILPPYLHRPKTWDLT</sequence>
<comment type="caution">
    <text evidence="1">The sequence shown here is derived from an EMBL/GenBank/DDBJ whole genome shotgun (WGS) entry which is preliminary data.</text>
</comment>
<dbReference type="RefSeq" id="WP_349117636.1">
    <property type="nucleotide sequence ID" value="NZ_JBBMFM010000003.1"/>
</dbReference>
<gene>
    <name evidence="1" type="ORF">WMQ36_01625</name>
</gene>
<dbReference type="Gene3D" id="2.160.20.80">
    <property type="entry name" value="E3 ubiquitin-protein ligase SopA"/>
    <property type="match status" value="1"/>
</dbReference>
<evidence type="ECO:0000313" key="2">
    <source>
        <dbReference type="Proteomes" id="UP001454086"/>
    </source>
</evidence>
<evidence type="ECO:0000313" key="1">
    <source>
        <dbReference type="EMBL" id="MEQ2423661.1"/>
    </source>
</evidence>
<dbReference type="InterPro" id="IPR001646">
    <property type="entry name" value="5peptide_repeat"/>
</dbReference>
<protein>
    <submittedName>
        <fullName evidence="1">Pentapeptide repeat-containing protein</fullName>
    </submittedName>
</protein>
<organism evidence="1 2">
    <name type="scientific">Enterocloster hominis</name>
    <name type="common">ex Hitch et al. 2024</name>
    <dbReference type="NCBI Taxonomy" id="1917870"/>
    <lineage>
        <taxon>Bacteria</taxon>
        <taxon>Bacillati</taxon>
        <taxon>Bacillota</taxon>
        <taxon>Clostridia</taxon>
        <taxon>Lachnospirales</taxon>
        <taxon>Lachnospiraceae</taxon>
        <taxon>Enterocloster</taxon>
    </lineage>
</organism>